<dbReference type="InterPro" id="IPR017853">
    <property type="entry name" value="GH"/>
</dbReference>
<protein>
    <submittedName>
        <fullName evidence="3">Glycoside hydrolase</fullName>
    </submittedName>
</protein>
<evidence type="ECO:0000313" key="4">
    <source>
        <dbReference type="Proteomes" id="UP001629113"/>
    </source>
</evidence>
<comment type="caution">
    <text evidence="3">The sequence shown here is derived from an EMBL/GenBank/DDBJ whole genome shotgun (WGS) entry which is preliminary data.</text>
</comment>
<evidence type="ECO:0000259" key="2">
    <source>
        <dbReference type="Pfam" id="PF11790"/>
    </source>
</evidence>
<gene>
    <name evidence="3" type="ORF">PVAG01_10483</name>
</gene>
<dbReference type="InterPro" id="IPR024655">
    <property type="entry name" value="Asl1_glyco_hydro_catalytic"/>
</dbReference>
<dbReference type="EMBL" id="JBFCZG010000009">
    <property type="protein sequence ID" value="KAL3418767.1"/>
    <property type="molecule type" value="Genomic_DNA"/>
</dbReference>
<sequence length="368" mass="39061">MRSNINTAAFLASSLLATTIVAGPAHPVKHRHRKDLVYVTDTAEVVETVWNTVYVTVGPEDEATEAPPAATEPVIEYTTVTNVATVPTSSAAPAPVVTVQQEEVSEPTTSVTPTTLATVAKSSSSSAVKATSTASTKKRGLAYNDASLLSSFSGSSEVTWAYNWASSSSGLDLTGVEFIPLLWGNKAEFTDVWSEAATSAIASGSTALMSFNEPDLAEQSNIAYTDAAALYKTYMEPFAGKADLLAPSVTNGGSPMGLTYLKNFIGACSGCTIDAINIHWYDSASNIDYFKNYVAEAYEAGGNRPVWISEFGASGSDAEQNTFLETVLPWLDEQDYVVRYAYFMAKDGVLLSGKTLSTLGTTFSSYTS</sequence>
<feature type="signal peptide" evidence="1">
    <location>
        <begin position="1"/>
        <end position="22"/>
    </location>
</feature>
<feature type="domain" description="Asl1-like glycosyl hydrolase catalytic" evidence="2">
    <location>
        <begin position="140"/>
        <end position="362"/>
    </location>
</feature>
<name>A0ABR4P681_9HELO</name>
<organism evidence="3 4">
    <name type="scientific">Phlyctema vagabunda</name>
    <dbReference type="NCBI Taxonomy" id="108571"/>
    <lineage>
        <taxon>Eukaryota</taxon>
        <taxon>Fungi</taxon>
        <taxon>Dikarya</taxon>
        <taxon>Ascomycota</taxon>
        <taxon>Pezizomycotina</taxon>
        <taxon>Leotiomycetes</taxon>
        <taxon>Helotiales</taxon>
        <taxon>Dermateaceae</taxon>
        <taxon>Phlyctema</taxon>
    </lineage>
</organism>
<evidence type="ECO:0000256" key="1">
    <source>
        <dbReference type="SAM" id="SignalP"/>
    </source>
</evidence>
<dbReference type="InterPro" id="IPR053183">
    <property type="entry name" value="ASL1"/>
</dbReference>
<dbReference type="PANTHER" id="PTHR34154:SF10">
    <property type="entry name" value="ASL1-LIKE GLYCOSYL HYDROLASE CATALYTIC DOMAIN-CONTAINING PROTEIN"/>
    <property type="match status" value="1"/>
</dbReference>
<dbReference type="Pfam" id="PF11790">
    <property type="entry name" value="Glyco_hydro_cc"/>
    <property type="match status" value="1"/>
</dbReference>
<dbReference type="PANTHER" id="PTHR34154">
    <property type="entry name" value="ALKALI-SENSITIVE LINKAGE PROTEIN 1"/>
    <property type="match status" value="1"/>
</dbReference>
<dbReference type="GO" id="GO:0016787">
    <property type="term" value="F:hydrolase activity"/>
    <property type="evidence" value="ECO:0007669"/>
    <property type="project" value="UniProtKB-KW"/>
</dbReference>
<dbReference type="Proteomes" id="UP001629113">
    <property type="component" value="Unassembled WGS sequence"/>
</dbReference>
<keyword evidence="1" id="KW-0732">Signal</keyword>
<dbReference type="Gene3D" id="3.20.20.80">
    <property type="entry name" value="Glycosidases"/>
    <property type="match status" value="1"/>
</dbReference>
<accession>A0ABR4P681</accession>
<proteinExistence type="predicted"/>
<dbReference type="SUPFAM" id="SSF51445">
    <property type="entry name" value="(Trans)glycosidases"/>
    <property type="match status" value="1"/>
</dbReference>
<reference evidence="3 4" key="1">
    <citation type="submission" date="2024-06" db="EMBL/GenBank/DDBJ databases">
        <title>Complete genome of Phlyctema vagabunda strain 19-DSS-EL-015.</title>
        <authorList>
            <person name="Fiorenzani C."/>
        </authorList>
    </citation>
    <scope>NUCLEOTIDE SEQUENCE [LARGE SCALE GENOMIC DNA]</scope>
    <source>
        <strain evidence="3 4">19-DSS-EL-015</strain>
    </source>
</reference>
<evidence type="ECO:0000313" key="3">
    <source>
        <dbReference type="EMBL" id="KAL3418767.1"/>
    </source>
</evidence>
<keyword evidence="4" id="KW-1185">Reference proteome</keyword>
<keyword evidence="3" id="KW-0378">Hydrolase</keyword>
<feature type="chain" id="PRO_5047523082" evidence="1">
    <location>
        <begin position="23"/>
        <end position="368"/>
    </location>
</feature>